<accession>A0A1H0KGK6</accession>
<feature type="transmembrane region" description="Helical" evidence="2">
    <location>
        <begin position="27"/>
        <end position="47"/>
    </location>
</feature>
<sequence>MPILLIYVFFVVMVGYAANSKGRSAIGWALFALILSPLVAGCFLLLMSDARNYNSTNLEMEMRNEIIRQKYGSHIRAYKPAFSNSVIYETSVSGERMRFKDKGKALVYVAAILDQQTARPGPSGQSLPSPMPRSDYRS</sequence>
<evidence type="ECO:0000313" key="3">
    <source>
        <dbReference type="EMBL" id="SDO54953.1"/>
    </source>
</evidence>
<evidence type="ECO:0000256" key="2">
    <source>
        <dbReference type="SAM" id="Phobius"/>
    </source>
</evidence>
<keyword evidence="2" id="KW-0812">Transmembrane</keyword>
<dbReference type="STRING" id="582672.SAMN05216360_1273"/>
<dbReference type="Proteomes" id="UP000198704">
    <property type="component" value="Unassembled WGS sequence"/>
</dbReference>
<dbReference type="RefSeq" id="WP_091722362.1">
    <property type="nucleotide sequence ID" value="NZ_FNHS01000027.1"/>
</dbReference>
<dbReference type="OrthoDB" id="7693378at2"/>
<gene>
    <name evidence="3" type="ORF">SAMN05216360_1273</name>
</gene>
<organism evidence="3 4">
    <name type="scientific">Methylobacterium phyllostachyos</name>
    <dbReference type="NCBI Taxonomy" id="582672"/>
    <lineage>
        <taxon>Bacteria</taxon>
        <taxon>Pseudomonadati</taxon>
        <taxon>Pseudomonadota</taxon>
        <taxon>Alphaproteobacteria</taxon>
        <taxon>Hyphomicrobiales</taxon>
        <taxon>Methylobacteriaceae</taxon>
        <taxon>Methylobacterium</taxon>
    </lineage>
</organism>
<dbReference type="EMBL" id="FNHS01000027">
    <property type="protein sequence ID" value="SDO54953.1"/>
    <property type="molecule type" value="Genomic_DNA"/>
</dbReference>
<reference evidence="4" key="1">
    <citation type="submission" date="2016-10" db="EMBL/GenBank/DDBJ databases">
        <authorList>
            <person name="Varghese N."/>
            <person name="Submissions S."/>
        </authorList>
    </citation>
    <scope>NUCLEOTIDE SEQUENCE [LARGE SCALE GENOMIC DNA]</scope>
    <source>
        <strain evidence="4">BL47</strain>
    </source>
</reference>
<feature type="region of interest" description="Disordered" evidence="1">
    <location>
        <begin position="118"/>
        <end position="138"/>
    </location>
</feature>
<keyword evidence="2" id="KW-1133">Transmembrane helix</keyword>
<protein>
    <submittedName>
        <fullName evidence="3">Uncharacterized protein</fullName>
    </submittedName>
</protein>
<evidence type="ECO:0000313" key="4">
    <source>
        <dbReference type="Proteomes" id="UP000198704"/>
    </source>
</evidence>
<feature type="compositionally biased region" description="Polar residues" evidence="1">
    <location>
        <begin position="118"/>
        <end position="128"/>
    </location>
</feature>
<proteinExistence type="predicted"/>
<evidence type="ECO:0000256" key="1">
    <source>
        <dbReference type="SAM" id="MobiDB-lite"/>
    </source>
</evidence>
<name>A0A1H0KGK6_9HYPH</name>
<keyword evidence="2" id="KW-0472">Membrane</keyword>
<keyword evidence="4" id="KW-1185">Reference proteome</keyword>
<dbReference type="AlphaFoldDB" id="A0A1H0KGK6"/>